<dbReference type="InterPro" id="IPR004087">
    <property type="entry name" value="KH_dom"/>
</dbReference>
<evidence type="ECO:0000256" key="6">
    <source>
        <dbReference type="ARBA" id="ARBA00024998"/>
    </source>
</evidence>
<dbReference type="InterPro" id="IPR015946">
    <property type="entry name" value="KH_dom-like_a/b"/>
</dbReference>
<dbReference type="InterPro" id="IPR036419">
    <property type="entry name" value="Ribosomal_S3_C_sf"/>
</dbReference>
<dbReference type="FunFam" id="3.30.1140.32:FF:000002">
    <property type="entry name" value="30S ribosomal protein S3"/>
    <property type="match status" value="1"/>
</dbReference>
<dbReference type="GO" id="GO:0022627">
    <property type="term" value="C:cytosolic small ribosomal subunit"/>
    <property type="evidence" value="ECO:0007669"/>
    <property type="project" value="TreeGrafter"/>
</dbReference>
<dbReference type="PANTHER" id="PTHR11760">
    <property type="entry name" value="30S/40S RIBOSOMAL PROTEIN S3"/>
    <property type="match status" value="1"/>
</dbReference>
<evidence type="ECO:0000259" key="10">
    <source>
        <dbReference type="PROSITE" id="PS50823"/>
    </source>
</evidence>
<dbReference type="GO" id="GO:0019843">
    <property type="term" value="F:rRNA binding"/>
    <property type="evidence" value="ECO:0007669"/>
    <property type="project" value="UniProtKB-UniRule"/>
</dbReference>
<evidence type="ECO:0000313" key="12">
    <source>
        <dbReference type="Proteomes" id="UP000178724"/>
    </source>
</evidence>
<comment type="subunit">
    <text evidence="8">Part of the 30S ribosomal subunit. Forms a tight complex with proteins S10 and S14.</text>
</comment>
<dbReference type="NCBIfam" id="TIGR01009">
    <property type="entry name" value="rpsC_bact"/>
    <property type="match status" value="1"/>
</dbReference>
<evidence type="ECO:0000256" key="3">
    <source>
        <dbReference type="ARBA" id="ARBA00022884"/>
    </source>
</evidence>
<dbReference type="InterPro" id="IPR005704">
    <property type="entry name" value="Ribosomal_uS3_bac-typ"/>
</dbReference>
<dbReference type="HAMAP" id="MF_01309_B">
    <property type="entry name" value="Ribosomal_uS3_B"/>
    <property type="match status" value="1"/>
</dbReference>
<accession>A0A1F4Q3N6</accession>
<dbReference type="PROSITE" id="PS00548">
    <property type="entry name" value="RIBOSOMAL_S3"/>
    <property type="match status" value="1"/>
</dbReference>
<evidence type="ECO:0000256" key="2">
    <source>
        <dbReference type="ARBA" id="ARBA00022730"/>
    </source>
</evidence>
<keyword evidence="2 8" id="KW-0699">rRNA-binding</keyword>
<dbReference type="Pfam" id="PF00189">
    <property type="entry name" value="Ribosomal_S3_C"/>
    <property type="match status" value="1"/>
</dbReference>
<keyword evidence="4 8" id="KW-0689">Ribosomal protein</keyword>
<dbReference type="SUPFAM" id="SSF54821">
    <property type="entry name" value="Ribosomal protein S3 C-terminal domain"/>
    <property type="match status" value="1"/>
</dbReference>
<dbReference type="GO" id="GO:0006412">
    <property type="term" value="P:translation"/>
    <property type="evidence" value="ECO:0007669"/>
    <property type="project" value="UniProtKB-UniRule"/>
</dbReference>
<gene>
    <name evidence="8" type="primary">rpsC</name>
    <name evidence="11" type="ORF">A2625_03420</name>
</gene>
<dbReference type="PANTHER" id="PTHR11760:SF19">
    <property type="entry name" value="SMALL RIBOSOMAL SUBUNIT PROTEIN US3C"/>
    <property type="match status" value="1"/>
</dbReference>
<evidence type="ECO:0000256" key="9">
    <source>
        <dbReference type="RuleBase" id="RU003624"/>
    </source>
</evidence>
<dbReference type="CDD" id="cd02412">
    <property type="entry name" value="KH-II_30S_S3"/>
    <property type="match status" value="1"/>
</dbReference>
<dbReference type="InterPro" id="IPR004044">
    <property type="entry name" value="KH_dom_type_2"/>
</dbReference>
<dbReference type="Proteomes" id="UP000178724">
    <property type="component" value="Unassembled WGS sequence"/>
</dbReference>
<protein>
    <recommendedName>
        <fullName evidence="7 8">Small ribosomal subunit protein uS3</fullName>
    </recommendedName>
</protein>
<evidence type="ECO:0000256" key="1">
    <source>
        <dbReference type="ARBA" id="ARBA00010761"/>
    </source>
</evidence>
<evidence type="ECO:0000313" key="11">
    <source>
        <dbReference type="EMBL" id="OGB90575.1"/>
    </source>
</evidence>
<dbReference type="Gene3D" id="3.30.1140.32">
    <property type="entry name" value="Ribosomal protein S3, C-terminal domain"/>
    <property type="match status" value="1"/>
</dbReference>
<dbReference type="Pfam" id="PF07650">
    <property type="entry name" value="KH_2"/>
    <property type="match status" value="1"/>
</dbReference>
<dbReference type="Gene3D" id="3.30.300.20">
    <property type="match status" value="1"/>
</dbReference>
<dbReference type="GO" id="GO:0003729">
    <property type="term" value="F:mRNA binding"/>
    <property type="evidence" value="ECO:0007669"/>
    <property type="project" value="UniProtKB-UniRule"/>
</dbReference>
<evidence type="ECO:0000256" key="4">
    <source>
        <dbReference type="ARBA" id="ARBA00022980"/>
    </source>
</evidence>
<dbReference type="EMBL" id="METM01000007">
    <property type="protein sequence ID" value="OGB90575.1"/>
    <property type="molecule type" value="Genomic_DNA"/>
</dbReference>
<keyword evidence="5 8" id="KW-0687">Ribonucleoprotein</keyword>
<keyword evidence="3 8" id="KW-0694">RNA-binding</keyword>
<dbReference type="GO" id="GO:0003735">
    <property type="term" value="F:structural constituent of ribosome"/>
    <property type="evidence" value="ECO:0007669"/>
    <property type="project" value="InterPro"/>
</dbReference>
<dbReference type="SUPFAM" id="SSF54814">
    <property type="entry name" value="Prokaryotic type KH domain (KH-domain type II)"/>
    <property type="match status" value="1"/>
</dbReference>
<comment type="function">
    <text evidence="6 8">Binds the lower part of the 30S subunit head. Binds mRNA in the 70S ribosome, positioning it for translation.</text>
</comment>
<dbReference type="InterPro" id="IPR001351">
    <property type="entry name" value="Ribosomal_uS3_C"/>
</dbReference>
<evidence type="ECO:0000256" key="7">
    <source>
        <dbReference type="ARBA" id="ARBA00035257"/>
    </source>
</evidence>
<feature type="domain" description="KH type-2" evidence="10">
    <location>
        <begin position="39"/>
        <end position="107"/>
    </location>
</feature>
<dbReference type="InterPro" id="IPR018280">
    <property type="entry name" value="Ribosomal_uS3_CS"/>
</dbReference>
<dbReference type="PROSITE" id="PS50823">
    <property type="entry name" value="KH_TYPE_2"/>
    <property type="match status" value="1"/>
</dbReference>
<evidence type="ECO:0000256" key="8">
    <source>
        <dbReference type="HAMAP-Rule" id="MF_01309"/>
    </source>
</evidence>
<proteinExistence type="inferred from homology"/>
<comment type="similarity">
    <text evidence="1 8 9">Belongs to the universal ribosomal protein uS3 family.</text>
</comment>
<evidence type="ECO:0000256" key="5">
    <source>
        <dbReference type="ARBA" id="ARBA00023274"/>
    </source>
</evidence>
<reference evidence="11 12" key="1">
    <citation type="journal article" date="2016" name="Nat. Commun.">
        <title>Thousands of microbial genomes shed light on interconnected biogeochemical processes in an aquifer system.</title>
        <authorList>
            <person name="Anantharaman K."/>
            <person name="Brown C.T."/>
            <person name="Hug L.A."/>
            <person name="Sharon I."/>
            <person name="Castelle C.J."/>
            <person name="Probst A.J."/>
            <person name="Thomas B.C."/>
            <person name="Singh A."/>
            <person name="Wilkins M.J."/>
            <person name="Karaoz U."/>
            <person name="Brodie E.L."/>
            <person name="Williams K.H."/>
            <person name="Hubbard S.S."/>
            <person name="Banfield J.F."/>
        </authorList>
    </citation>
    <scope>NUCLEOTIDE SEQUENCE [LARGE SCALE GENOMIC DNA]</scope>
</reference>
<dbReference type="InterPro" id="IPR009019">
    <property type="entry name" value="KH_sf_prok-type"/>
</dbReference>
<organism evidence="11 12">
    <name type="scientific">candidate division WOR-1 bacterium RIFCSPHIGHO2_01_FULL_53_15</name>
    <dbReference type="NCBI Taxonomy" id="1802564"/>
    <lineage>
        <taxon>Bacteria</taxon>
        <taxon>Bacillati</taxon>
        <taxon>Saganbacteria</taxon>
    </lineage>
</organism>
<dbReference type="InterPro" id="IPR057258">
    <property type="entry name" value="Ribosomal_uS3"/>
</dbReference>
<dbReference type="FunFam" id="3.30.300.20:FF:000001">
    <property type="entry name" value="30S ribosomal protein S3"/>
    <property type="match status" value="1"/>
</dbReference>
<name>A0A1F4Q3N6_UNCSA</name>
<dbReference type="AlphaFoldDB" id="A0A1F4Q3N6"/>
<dbReference type="SMART" id="SM00322">
    <property type="entry name" value="KH"/>
    <property type="match status" value="1"/>
</dbReference>
<comment type="caution">
    <text evidence="11">The sequence shown here is derived from an EMBL/GenBank/DDBJ whole genome shotgun (WGS) entry which is preliminary data.</text>
</comment>
<sequence length="243" mass="27225">MGQKIHPKGFRLGVIEGWESFWYANDQEFGKLLFEDTEIRKYLKNSLYKAGIARILISRKANQIEVDLYTAKPGLIIGKGGKEVAAIREDLTRKFGKAVQLNVHEETNPEASAQLVAENVAGQLERRISFRRAMKQTVSRALRSGAKGIKIMCGGRLDGAEISRSEWYRMGRVPLHTLRAKIDYGFAEAMTLYGKIGVKTWIYKGDVLPTKKKSLDSLDGTRDKFARDKEDVTGGAGSQENKI</sequence>